<feature type="transmembrane region" description="Helical" evidence="1">
    <location>
        <begin position="26"/>
        <end position="51"/>
    </location>
</feature>
<reference evidence="3" key="1">
    <citation type="submission" date="2017-06" db="EMBL/GenBank/DDBJ databases">
        <authorList>
            <person name="Rodrigo-Torres L."/>
            <person name="Arahal R.D."/>
            <person name="Lucena T."/>
        </authorList>
    </citation>
    <scope>NUCLEOTIDE SEQUENCE [LARGE SCALE GENOMIC DNA]</scope>
    <source>
        <strain evidence="3">CECT 9192</strain>
    </source>
</reference>
<keyword evidence="1" id="KW-0812">Transmembrane</keyword>
<dbReference type="AlphaFoldDB" id="A0A1Y6M7G1"/>
<protein>
    <submittedName>
        <fullName evidence="2">Uncharacterized protein</fullName>
    </submittedName>
</protein>
<keyword evidence="1" id="KW-1133">Transmembrane helix</keyword>
<gene>
    <name evidence="2" type="ORF">PAND9192_00458</name>
</gene>
<evidence type="ECO:0000313" key="2">
    <source>
        <dbReference type="EMBL" id="SMY32494.1"/>
    </source>
</evidence>
<feature type="transmembrane region" description="Helical" evidence="1">
    <location>
        <begin position="71"/>
        <end position="104"/>
    </location>
</feature>
<accession>A0A1Y6M7G1</accession>
<name>A0A1Y6M7G1_9GAMM</name>
<keyword evidence="3" id="KW-1185">Reference proteome</keyword>
<evidence type="ECO:0000256" key="1">
    <source>
        <dbReference type="SAM" id="Phobius"/>
    </source>
</evidence>
<proteinExistence type="predicted"/>
<sequence>MSEMQQEVVVNSTMTAKDQAAKTNALIAYGLMIAGFFTGIAWIIGGIWAMVKKDEAVGTIFEDHYSNIIKTCWWGLGLFIVSFVLAFVVVGYFLAIAVFIWCLFKIIKGLAKLTSNKAYNS</sequence>
<dbReference type="Proteomes" id="UP000195719">
    <property type="component" value="Unassembled WGS sequence"/>
</dbReference>
<dbReference type="EMBL" id="FYAJ01000001">
    <property type="protein sequence ID" value="SMY32494.1"/>
    <property type="molecule type" value="Genomic_DNA"/>
</dbReference>
<evidence type="ECO:0000313" key="3">
    <source>
        <dbReference type="Proteomes" id="UP000195719"/>
    </source>
</evidence>
<dbReference type="RefSeq" id="WP_087852365.1">
    <property type="nucleotide sequence ID" value="NZ_FYAJ01000001.1"/>
</dbReference>
<keyword evidence="1" id="KW-0472">Membrane</keyword>
<organism evidence="2 3">
    <name type="scientific">Photobacterium andalusiense</name>
    <dbReference type="NCBI Taxonomy" id="2204296"/>
    <lineage>
        <taxon>Bacteria</taxon>
        <taxon>Pseudomonadati</taxon>
        <taxon>Pseudomonadota</taxon>
        <taxon>Gammaproteobacteria</taxon>
        <taxon>Vibrionales</taxon>
        <taxon>Vibrionaceae</taxon>
        <taxon>Photobacterium</taxon>
    </lineage>
</organism>